<dbReference type="OrthoDB" id="30739at10239"/>
<dbReference type="Proteomes" id="UP000001515">
    <property type="component" value="Segment"/>
</dbReference>
<protein>
    <recommendedName>
        <fullName evidence="3">4Fe-4S ferredoxin-type domain-containing protein</fullName>
    </recommendedName>
</protein>
<evidence type="ECO:0000313" key="1">
    <source>
        <dbReference type="EMBL" id="CAR63331.1"/>
    </source>
</evidence>
<dbReference type="RefSeq" id="YP_003097368.1">
    <property type="nucleotide sequence ID" value="NC_013085.1"/>
</dbReference>
<sequence length="233" mass="27049">MNVKQIEEAINWITRDTSIMFDVTVTTPPKDLIRQRAQDNFNRGKPNSLDKDYYLSDECKSVIVWNVFSDVAYDYYYKNNFLPQIITYLNLRYEYNFGYDGYNLNRKQFAIRSGAATLAKPSLAFHKKFGMNYKIDLIFTNAEFEDAVVVEGQPQYENCKGCDAPCESKCPMGCKMDFDLVDWEKCANFVDVPEAFKDLDAICRTCQEECPYSEDLRQKILEQNINYGGRING</sequence>
<dbReference type="SUPFAM" id="SSF54862">
    <property type="entry name" value="4Fe-4S ferredoxins"/>
    <property type="match status" value="1"/>
</dbReference>
<dbReference type="KEGG" id="vg:8303344"/>
<dbReference type="GeneID" id="8303344"/>
<gene>
    <name evidence="1" type="ORF">SRSM4_134</name>
</gene>
<reference evidence="1 2" key="1">
    <citation type="journal article" date="2009" name="Environ. Microbiol.">
        <title>Comparative genomics of marine cyanomyoviruses reveals the widespread occurrence of Synechococcus host genes localized to a hyperplastic region: implications for mechanisms of cyanophage evolution.</title>
        <authorList>
            <person name="Millard A.D."/>
            <person name="Zwirglmaier K."/>
            <person name="Downey M.J."/>
            <person name="Mann N.H."/>
            <person name="Scanlan D.J."/>
        </authorList>
    </citation>
    <scope>NUCLEOTIDE SEQUENCE</scope>
</reference>
<organism evidence="1 2">
    <name type="scientific">Synechococcus phage S-RSM4</name>
    <dbReference type="NCBI Taxonomy" id="555387"/>
    <lineage>
        <taxon>Viruses</taxon>
        <taxon>Duplodnaviria</taxon>
        <taxon>Heunggongvirae</taxon>
        <taxon>Uroviricota</taxon>
        <taxon>Caudoviricetes</taxon>
        <taxon>Pantevenvirales</taxon>
        <taxon>Kyanoviridae</taxon>
        <taxon>Gibbetvirus</taxon>
        <taxon>Gibbetvirus rsm4</taxon>
    </lineage>
</organism>
<keyword evidence="2" id="KW-1185">Reference proteome</keyword>
<proteinExistence type="predicted"/>
<name>C7BVA2_9CAUD</name>
<evidence type="ECO:0000313" key="2">
    <source>
        <dbReference type="Proteomes" id="UP000001515"/>
    </source>
</evidence>
<evidence type="ECO:0008006" key="3">
    <source>
        <dbReference type="Google" id="ProtNLM"/>
    </source>
</evidence>
<dbReference type="EMBL" id="FM207411">
    <property type="protein sequence ID" value="CAR63331.1"/>
    <property type="molecule type" value="Genomic_DNA"/>
</dbReference>
<accession>C7BVA2</accession>